<evidence type="ECO:0000313" key="2">
    <source>
        <dbReference type="Proteomes" id="UP001172101"/>
    </source>
</evidence>
<protein>
    <submittedName>
        <fullName evidence="1">Uncharacterized protein</fullName>
    </submittedName>
</protein>
<dbReference type="EMBL" id="JAUIRO010000001">
    <property type="protein sequence ID" value="KAK0733090.1"/>
    <property type="molecule type" value="Genomic_DNA"/>
</dbReference>
<proteinExistence type="predicted"/>
<dbReference type="PANTHER" id="PTHR24148:SF64">
    <property type="entry name" value="HETEROKARYON INCOMPATIBILITY DOMAIN-CONTAINING PROTEIN"/>
    <property type="match status" value="1"/>
</dbReference>
<sequence>MLGVCSDRNFLVTAKGYLGLGPRGARKGDLVCVVYGCPVPLLIRLNRSEFEIVGDAYVYGIMKGEVMDQVKEGSLSAEDVTFI</sequence>
<organism evidence="1 2">
    <name type="scientific">Lasiosphaeria miniovina</name>
    <dbReference type="NCBI Taxonomy" id="1954250"/>
    <lineage>
        <taxon>Eukaryota</taxon>
        <taxon>Fungi</taxon>
        <taxon>Dikarya</taxon>
        <taxon>Ascomycota</taxon>
        <taxon>Pezizomycotina</taxon>
        <taxon>Sordariomycetes</taxon>
        <taxon>Sordariomycetidae</taxon>
        <taxon>Sordariales</taxon>
        <taxon>Lasiosphaeriaceae</taxon>
        <taxon>Lasiosphaeria</taxon>
    </lineage>
</organism>
<reference evidence="1" key="1">
    <citation type="submission" date="2023-06" db="EMBL/GenBank/DDBJ databases">
        <title>Genome-scale phylogeny and comparative genomics of the fungal order Sordariales.</title>
        <authorList>
            <consortium name="Lawrence Berkeley National Laboratory"/>
            <person name="Hensen N."/>
            <person name="Bonometti L."/>
            <person name="Westerberg I."/>
            <person name="Brannstrom I.O."/>
            <person name="Guillou S."/>
            <person name="Cros-Aarteil S."/>
            <person name="Calhoun S."/>
            <person name="Haridas S."/>
            <person name="Kuo A."/>
            <person name="Mondo S."/>
            <person name="Pangilinan J."/>
            <person name="Riley R."/>
            <person name="LaButti K."/>
            <person name="Andreopoulos B."/>
            <person name="Lipzen A."/>
            <person name="Chen C."/>
            <person name="Yanf M."/>
            <person name="Daum C."/>
            <person name="Ng V."/>
            <person name="Clum A."/>
            <person name="Steindorff A."/>
            <person name="Ohm R."/>
            <person name="Martin F."/>
            <person name="Silar P."/>
            <person name="Natvig D."/>
            <person name="Lalanne C."/>
            <person name="Gautier V."/>
            <person name="Ament-velasquez S.L."/>
            <person name="Kruys A."/>
            <person name="Hutchinson M.I."/>
            <person name="Powell A.J."/>
            <person name="Barry K."/>
            <person name="Miller A.N."/>
            <person name="Grigoriev I.V."/>
            <person name="Debuchy R."/>
            <person name="Gladieux P."/>
            <person name="Thoren M.H."/>
            <person name="Johannesson H."/>
        </authorList>
    </citation>
    <scope>NUCLEOTIDE SEQUENCE</scope>
    <source>
        <strain evidence="1">SMH2392-1A</strain>
    </source>
</reference>
<dbReference type="Pfam" id="PF26639">
    <property type="entry name" value="Het-6_barrel"/>
    <property type="match status" value="1"/>
</dbReference>
<dbReference type="GeneID" id="85320026"/>
<dbReference type="RefSeq" id="XP_060301967.1">
    <property type="nucleotide sequence ID" value="XM_060436756.1"/>
</dbReference>
<accession>A0AA40BF67</accession>
<dbReference type="Proteomes" id="UP001172101">
    <property type="component" value="Unassembled WGS sequence"/>
</dbReference>
<dbReference type="AlphaFoldDB" id="A0AA40BF67"/>
<keyword evidence="2" id="KW-1185">Reference proteome</keyword>
<comment type="caution">
    <text evidence="1">The sequence shown here is derived from an EMBL/GenBank/DDBJ whole genome shotgun (WGS) entry which is preliminary data.</text>
</comment>
<dbReference type="InterPro" id="IPR052895">
    <property type="entry name" value="HetReg/Transcr_Mod"/>
</dbReference>
<gene>
    <name evidence="1" type="ORF">B0T26DRAFT_635749</name>
</gene>
<evidence type="ECO:0000313" key="1">
    <source>
        <dbReference type="EMBL" id="KAK0733090.1"/>
    </source>
</evidence>
<name>A0AA40BF67_9PEZI</name>
<dbReference type="PANTHER" id="PTHR24148">
    <property type="entry name" value="ANKYRIN REPEAT DOMAIN-CONTAINING PROTEIN 39 HOMOLOG-RELATED"/>
    <property type="match status" value="1"/>
</dbReference>